<feature type="compositionally biased region" description="Polar residues" evidence="6">
    <location>
        <begin position="306"/>
        <end position="318"/>
    </location>
</feature>
<dbReference type="GO" id="GO:0006644">
    <property type="term" value="P:phospholipid metabolic process"/>
    <property type="evidence" value="ECO:0007669"/>
    <property type="project" value="InterPro"/>
</dbReference>
<evidence type="ECO:0000256" key="7">
    <source>
        <dbReference type="SAM" id="Phobius"/>
    </source>
</evidence>
<dbReference type="GO" id="GO:0016020">
    <property type="term" value="C:membrane"/>
    <property type="evidence" value="ECO:0007669"/>
    <property type="project" value="UniProtKB-SubCell"/>
</dbReference>
<feature type="compositionally biased region" description="Polar residues" evidence="6">
    <location>
        <begin position="329"/>
        <end position="355"/>
    </location>
</feature>
<evidence type="ECO:0000256" key="6">
    <source>
        <dbReference type="SAM" id="MobiDB-lite"/>
    </source>
</evidence>
<comment type="similarity">
    <text evidence="2">Belongs to the PA-phosphatase related phosphoesterase family.</text>
</comment>
<organism evidence="9 10">
    <name type="scientific">Coemansia aciculifera</name>
    <dbReference type="NCBI Taxonomy" id="417176"/>
    <lineage>
        <taxon>Eukaryota</taxon>
        <taxon>Fungi</taxon>
        <taxon>Fungi incertae sedis</taxon>
        <taxon>Zoopagomycota</taxon>
        <taxon>Kickxellomycotina</taxon>
        <taxon>Kickxellomycetes</taxon>
        <taxon>Kickxellales</taxon>
        <taxon>Kickxellaceae</taxon>
        <taxon>Coemansia</taxon>
    </lineage>
</organism>
<dbReference type="Proteomes" id="UP001140074">
    <property type="component" value="Unassembled WGS sequence"/>
</dbReference>
<keyword evidence="4 7" id="KW-1133">Transmembrane helix</keyword>
<evidence type="ECO:0000256" key="2">
    <source>
        <dbReference type="ARBA" id="ARBA00008816"/>
    </source>
</evidence>
<feature type="transmembrane region" description="Helical" evidence="7">
    <location>
        <begin position="227"/>
        <end position="249"/>
    </location>
</feature>
<feature type="transmembrane region" description="Helical" evidence="7">
    <location>
        <begin position="71"/>
        <end position="91"/>
    </location>
</feature>
<comment type="subcellular location">
    <subcellularLocation>
        <location evidence="1">Membrane</location>
        <topology evidence="1">Multi-pass membrane protein</topology>
    </subcellularLocation>
</comment>
<dbReference type="EMBL" id="JANBUY010000092">
    <property type="protein sequence ID" value="KAJ2864282.1"/>
    <property type="molecule type" value="Genomic_DNA"/>
</dbReference>
<reference evidence="9" key="1">
    <citation type="submission" date="2022-07" db="EMBL/GenBank/DDBJ databases">
        <title>Phylogenomic reconstructions and comparative analyses of Kickxellomycotina fungi.</title>
        <authorList>
            <person name="Reynolds N.K."/>
            <person name="Stajich J.E."/>
            <person name="Barry K."/>
            <person name="Grigoriev I.V."/>
            <person name="Crous P."/>
            <person name="Smith M.E."/>
        </authorList>
    </citation>
    <scope>NUCLEOTIDE SEQUENCE</scope>
    <source>
        <strain evidence="9">RSA 476</strain>
    </source>
</reference>
<keyword evidence="5 7" id="KW-0472">Membrane</keyword>
<evidence type="ECO:0000259" key="8">
    <source>
        <dbReference type="SMART" id="SM00014"/>
    </source>
</evidence>
<sequence length="355" mass="39017">MPSLRWSPPPCRLPASLLISYIPDWAVTLASTLVWVYLGVTKPHYQLFSVDNKAISYPYVAPNEQTVTVPMLFAVSICVPAVIIAGIAFGLKRNLHDLHVGMLGLLLSVSLTLMFTNGLKNVVGRPRPNLLARCLPVSTSGPLRDPPQGLSSVAICSQTDMGVLNEGFRSFPSGHTSLAFAGMTFLMFYLAGKLHIFDRQGHSYKSFIVFLPLLVAAMVGASRVADYWHHPTDVFCGALIGFFTATFSYHQYYPVVFSPHCNRPYDPRKAPSPILPIHVAALSPLSGQQQQQQQDSNGRDHIHLANSRQRTTTGTRSPVINVHDDEEQSNNSGRASSTPLLNIEWNASTQSGYRT</sequence>
<dbReference type="AlphaFoldDB" id="A0A9W8IRW0"/>
<protein>
    <recommendedName>
        <fullName evidence="8">Phosphatidic acid phosphatase type 2/haloperoxidase domain-containing protein</fullName>
    </recommendedName>
</protein>
<dbReference type="Gene3D" id="1.20.144.10">
    <property type="entry name" value="Phosphatidic acid phosphatase type 2/haloperoxidase"/>
    <property type="match status" value="1"/>
</dbReference>
<feature type="transmembrane region" description="Helical" evidence="7">
    <location>
        <begin position="174"/>
        <end position="192"/>
    </location>
</feature>
<dbReference type="PANTHER" id="PTHR10165:SF35">
    <property type="entry name" value="RE23632P"/>
    <property type="match status" value="1"/>
</dbReference>
<dbReference type="GO" id="GO:0008195">
    <property type="term" value="F:phosphatidate phosphatase activity"/>
    <property type="evidence" value="ECO:0007669"/>
    <property type="project" value="TreeGrafter"/>
</dbReference>
<dbReference type="InterPro" id="IPR043216">
    <property type="entry name" value="PAP-like"/>
</dbReference>
<evidence type="ECO:0000256" key="3">
    <source>
        <dbReference type="ARBA" id="ARBA00022692"/>
    </source>
</evidence>
<dbReference type="InterPro" id="IPR000326">
    <property type="entry name" value="PAP2/HPO"/>
</dbReference>
<proteinExistence type="inferred from homology"/>
<evidence type="ECO:0000256" key="5">
    <source>
        <dbReference type="ARBA" id="ARBA00023136"/>
    </source>
</evidence>
<feature type="region of interest" description="Disordered" evidence="6">
    <location>
        <begin position="304"/>
        <end position="355"/>
    </location>
</feature>
<dbReference type="InterPro" id="IPR036938">
    <property type="entry name" value="PAP2/HPO_sf"/>
</dbReference>
<dbReference type="CDD" id="cd03390">
    <property type="entry name" value="PAP2_containing_1_like"/>
    <property type="match status" value="1"/>
</dbReference>
<accession>A0A9W8IRW0</accession>
<feature type="transmembrane region" description="Helical" evidence="7">
    <location>
        <begin position="204"/>
        <end position="221"/>
    </location>
</feature>
<keyword evidence="10" id="KW-1185">Reference proteome</keyword>
<dbReference type="PANTHER" id="PTHR10165">
    <property type="entry name" value="LIPID PHOSPHATE PHOSPHATASE"/>
    <property type="match status" value="1"/>
</dbReference>
<dbReference type="Pfam" id="PF01569">
    <property type="entry name" value="PAP2"/>
    <property type="match status" value="1"/>
</dbReference>
<evidence type="ECO:0000313" key="10">
    <source>
        <dbReference type="Proteomes" id="UP001140074"/>
    </source>
</evidence>
<gene>
    <name evidence="9" type="ORF">GGH94_003004</name>
</gene>
<name>A0A9W8IRW0_9FUNG</name>
<feature type="domain" description="Phosphatidic acid phosphatase type 2/haloperoxidase" evidence="8">
    <location>
        <begin position="100"/>
        <end position="249"/>
    </location>
</feature>
<comment type="caution">
    <text evidence="9">The sequence shown here is derived from an EMBL/GenBank/DDBJ whole genome shotgun (WGS) entry which is preliminary data.</text>
</comment>
<keyword evidence="3 7" id="KW-0812">Transmembrane</keyword>
<evidence type="ECO:0000313" key="9">
    <source>
        <dbReference type="EMBL" id="KAJ2864282.1"/>
    </source>
</evidence>
<dbReference type="SMART" id="SM00014">
    <property type="entry name" value="acidPPc"/>
    <property type="match status" value="1"/>
</dbReference>
<evidence type="ECO:0000256" key="4">
    <source>
        <dbReference type="ARBA" id="ARBA00022989"/>
    </source>
</evidence>
<dbReference type="SUPFAM" id="SSF48317">
    <property type="entry name" value="Acid phosphatase/Vanadium-dependent haloperoxidase"/>
    <property type="match status" value="1"/>
</dbReference>
<feature type="transmembrane region" description="Helical" evidence="7">
    <location>
        <begin position="21"/>
        <end position="40"/>
    </location>
</feature>
<feature type="transmembrane region" description="Helical" evidence="7">
    <location>
        <begin position="98"/>
        <end position="119"/>
    </location>
</feature>
<evidence type="ECO:0000256" key="1">
    <source>
        <dbReference type="ARBA" id="ARBA00004141"/>
    </source>
</evidence>
<dbReference type="GO" id="GO:0046839">
    <property type="term" value="P:phospholipid dephosphorylation"/>
    <property type="evidence" value="ECO:0007669"/>
    <property type="project" value="TreeGrafter"/>
</dbReference>